<dbReference type="GO" id="GO:0008757">
    <property type="term" value="F:S-adenosylmethionine-dependent methyltransferase activity"/>
    <property type="evidence" value="ECO:0007669"/>
    <property type="project" value="InterPro"/>
</dbReference>
<accession>A0A5B8LN12</accession>
<name>A0A5B8LN12_9SPHN</name>
<dbReference type="RefSeq" id="WP_146573008.1">
    <property type="nucleotide sequence ID" value="NZ_CP042306.1"/>
</dbReference>
<keyword evidence="3" id="KW-0808">Transferase</keyword>
<dbReference type="InterPro" id="IPR029063">
    <property type="entry name" value="SAM-dependent_MTases_sf"/>
</dbReference>
<dbReference type="KEGG" id="spai:FPZ24_14095"/>
<dbReference type="OrthoDB" id="9777638at2"/>
<feature type="domain" description="Methyltransferase type 11" evidence="2">
    <location>
        <begin position="88"/>
        <end position="193"/>
    </location>
</feature>
<dbReference type="GO" id="GO:0032259">
    <property type="term" value="P:methylation"/>
    <property type="evidence" value="ECO:0007669"/>
    <property type="project" value="UniProtKB-KW"/>
</dbReference>
<dbReference type="AlphaFoldDB" id="A0A5B8LN12"/>
<feature type="transmembrane region" description="Helical" evidence="1">
    <location>
        <begin position="12"/>
        <end position="30"/>
    </location>
</feature>
<dbReference type="PANTHER" id="PTHR42912:SF45">
    <property type="entry name" value="23S RRNA (GUANINE(745)-N(1))-METHYLTRANSFERASE"/>
    <property type="match status" value="1"/>
</dbReference>
<dbReference type="SUPFAM" id="SSF53335">
    <property type="entry name" value="S-adenosyl-L-methionine-dependent methyltransferases"/>
    <property type="match status" value="1"/>
</dbReference>
<protein>
    <submittedName>
        <fullName evidence="3">Class I SAM-dependent methyltransferase</fullName>
    </submittedName>
</protein>
<keyword evidence="1" id="KW-0472">Membrane</keyword>
<evidence type="ECO:0000259" key="2">
    <source>
        <dbReference type="Pfam" id="PF08241"/>
    </source>
</evidence>
<dbReference type="InterPro" id="IPR013216">
    <property type="entry name" value="Methyltransf_11"/>
</dbReference>
<keyword evidence="1" id="KW-1133">Transmembrane helix</keyword>
<dbReference type="Proteomes" id="UP000315673">
    <property type="component" value="Chromosome"/>
</dbReference>
<evidence type="ECO:0000313" key="4">
    <source>
        <dbReference type="Proteomes" id="UP000315673"/>
    </source>
</evidence>
<gene>
    <name evidence="3" type="ORF">FPZ24_14095</name>
</gene>
<proteinExistence type="predicted"/>
<dbReference type="PANTHER" id="PTHR42912">
    <property type="entry name" value="METHYLTRANSFERASE"/>
    <property type="match status" value="1"/>
</dbReference>
<dbReference type="InterPro" id="IPR050508">
    <property type="entry name" value="Methyltransf_Superfamily"/>
</dbReference>
<reference evidence="3 4" key="1">
    <citation type="submission" date="2019-07" db="EMBL/GenBank/DDBJ databases">
        <title>Full genome sequence of Sphingomonas sp. 4R-6-7(HKS19).</title>
        <authorList>
            <person name="Im W.-T."/>
        </authorList>
    </citation>
    <scope>NUCLEOTIDE SEQUENCE [LARGE SCALE GENOMIC DNA]</scope>
    <source>
        <strain evidence="3 4">HKS19</strain>
    </source>
</reference>
<dbReference type="Pfam" id="PF08241">
    <property type="entry name" value="Methyltransf_11"/>
    <property type="match status" value="1"/>
</dbReference>
<feature type="transmembrane region" description="Helical" evidence="1">
    <location>
        <begin position="36"/>
        <end position="55"/>
    </location>
</feature>
<evidence type="ECO:0000313" key="3">
    <source>
        <dbReference type="EMBL" id="QDZ08460.1"/>
    </source>
</evidence>
<keyword evidence="4" id="KW-1185">Reference proteome</keyword>
<dbReference type="EMBL" id="CP042306">
    <property type="protein sequence ID" value="QDZ08460.1"/>
    <property type="molecule type" value="Genomic_DNA"/>
</dbReference>
<dbReference type="CDD" id="cd02440">
    <property type="entry name" value="AdoMet_MTases"/>
    <property type="match status" value="1"/>
</dbReference>
<keyword evidence="1" id="KW-0812">Transmembrane</keyword>
<organism evidence="3 4">
    <name type="scientific">Sphingomonas panacisoli</name>
    <dbReference type="NCBI Taxonomy" id="1813879"/>
    <lineage>
        <taxon>Bacteria</taxon>
        <taxon>Pseudomonadati</taxon>
        <taxon>Pseudomonadota</taxon>
        <taxon>Alphaproteobacteria</taxon>
        <taxon>Sphingomonadales</taxon>
        <taxon>Sphingomonadaceae</taxon>
        <taxon>Sphingomonas</taxon>
    </lineage>
</organism>
<evidence type="ECO:0000256" key="1">
    <source>
        <dbReference type="SAM" id="Phobius"/>
    </source>
</evidence>
<sequence length="252" mass="27409">MDGASNWIPRRRIRVAIFIALFFAAVAVMGAVQSPWAFLLLIPAAGASVAAFIMLRIRHQLSAGWQQRIHDLVTDRLALAPDATDTVLDIGCGDASLLATVLRRAPDVAATGIDFWGSDWDYAQTACEARLPDVTFRKMDAGHLDFPDASFDRVTSVMCFHEVPAREGAALPGPLTAVAEALRVLKPGGRFVLIDRFRDTGDYGDPARLDAILAAVDDLRRERLVATLGIPWPLNTKRSLGPVDVLTGRRPV</sequence>
<dbReference type="Gene3D" id="3.40.50.150">
    <property type="entry name" value="Vaccinia Virus protein VP39"/>
    <property type="match status" value="1"/>
</dbReference>
<keyword evidence="3" id="KW-0489">Methyltransferase</keyword>